<evidence type="ECO:0000313" key="1">
    <source>
        <dbReference type="EMBL" id="CAG9762416.1"/>
    </source>
</evidence>
<dbReference type="AlphaFoldDB" id="A0A9N9MHH1"/>
<sequence>MTTLSIKSTYLKQLILDNIPDVHFNKPLQKSKPEQVLSTKTKETAVAMVMDCSQIKEEIQVLMKAAQILQKKISASPKWKFQGSSDSYTPPVMLYMFCRQLIQGRKTIQTERKDAAI</sequence>
<dbReference type="Proteomes" id="UP001152799">
    <property type="component" value="Chromosome 11"/>
</dbReference>
<dbReference type="EMBL" id="OU892287">
    <property type="protein sequence ID" value="CAG9762416.1"/>
    <property type="molecule type" value="Genomic_DNA"/>
</dbReference>
<reference evidence="1" key="1">
    <citation type="submission" date="2022-01" db="EMBL/GenBank/DDBJ databases">
        <authorList>
            <person name="King R."/>
        </authorList>
    </citation>
    <scope>NUCLEOTIDE SEQUENCE</scope>
</reference>
<keyword evidence="2" id="KW-1185">Reference proteome</keyword>
<evidence type="ECO:0000313" key="2">
    <source>
        <dbReference type="Proteomes" id="UP001152799"/>
    </source>
</evidence>
<organism evidence="1 2">
    <name type="scientific">Ceutorhynchus assimilis</name>
    <name type="common">cabbage seed weevil</name>
    <dbReference type="NCBI Taxonomy" id="467358"/>
    <lineage>
        <taxon>Eukaryota</taxon>
        <taxon>Metazoa</taxon>
        <taxon>Ecdysozoa</taxon>
        <taxon>Arthropoda</taxon>
        <taxon>Hexapoda</taxon>
        <taxon>Insecta</taxon>
        <taxon>Pterygota</taxon>
        <taxon>Neoptera</taxon>
        <taxon>Endopterygota</taxon>
        <taxon>Coleoptera</taxon>
        <taxon>Polyphaga</taxon>
        <taxon>Cucujiformia</taxon>
        <taxon>Curculionidae</taxon>
        <taxon>Ceutorhynchinae</taxon>
        <taxon>Ceutorhynchus</taxon>
    </lineage>
</organism>
<name>A0A9N9MHH1_9CUCU</name>
<accession>A0A9N9MHH1</accession>
<gene>
    <name evidence="1" type="ORF">CEUTPL_LOCUS3095</name>
</gene>
<protein>
    <submittedName>
        <fullName evidence="1">Uncharacterized protein</fullName>
    </submittedName>
</protein>
<proteinExistence type="predicted"/>